<dbReference type="GeneID" id="9683162"/>
<evidence type="ECO:0000313" key="3">
    <source>
        <dbReference type="Proteomes" id="UP000001876"/>
    </source>
</evidence>
<dbReference type="RefSeq" id="XP_003058094.1">
    <property type="nucleotide sequence ID" value="XM_003058048.1"/>
</dbReference>
<feature type="compositionally biased region" description="Low complexity" evidence="1">
    <location>
        <begin position="289"/>
        <end position="305"/>
    </location>
</feature>
<reference evidence="2 3" key="1">
    <citation type="journal article" date="2009" name="Science">
        <title>Green evolution and dynamic adaptations revealed by genomes of the marine picoeukaryotes Micromonas.</title>
        <authorList>
            <person name="Worden A.Z."/>
            <person name="Lee J.H."/>
            <person name="Mock T."/>
            <person name="Rouze P."/>
            <person name="Simmons M.P."/>
            <person name="Aerts A.L."/>
            <person name="Allen A.E."/>
            <person name="Cuvelier M.L."/>
            <person name="Derelle E."/>
            <person name="Everett M.V."/>
            <person name="Foulon E."/>
            <person name="Grimwood J."/>
            <person name="Gundlach H."/>
            <person name="Henrissat B."/>
            <person name="Napoli C."/>
            <person name="McDonald S.M."/>
            <person name="Parker M.S."/>
            <person name="Rombauts S."/>
            <person name="Salamov A."/>
            <person name="Von Dassow P."/>
            <person name="Badger J.H."/>
            <person name="Coutinho P.M."/>
            <person name="Demir E."/>
            <person name="Dubchak I."/>
            <person name="Gentemann C."/>
            <person name="Eikrem W."/>
            <person name="Gready J.E."/>
            <person name="John U."/>
            <person name="Lanier W."/>
            <person name="Lindquist E.A."/>
            <person name="Lucas S."/>
            <person name="Mayer K.F."/>
            <person name="Moreau H."/>
            <person name="Not F."/>
            <person name="Otillar R."/>
            <person name="Panaud O."/>
            <person name="Pangilinan J."/>
            <person name="Paulsen I."/>
            <person name="Piegu B."/>
            <person name="Poliakov A."/>
            <person name="Robbens S."/>
            <person name="Schmutz J."/>
            <person name="Toulza E."/>
            <person name="Wyss T."/>
            <person name="Zelensky A."/>
            <person name="Zhou K."/>
            <person name="Armbrust E.V."/>
            <person name="Bhattacharya D."/>
            <person name="Goodenough U.W."/>
            <person name="Van de Peer Y."/>
            <person name="Grigoriev I.V."/>
        </authorList>
    </citation>
    <scope>NUCLEOTIDE SEQUENCE [LARGE SCALE GENOMIC DNA]</scope>
    <source>
        <strain evidence="2 3">CCMP1545</strain>
    </source>
</reference>
<organism evidence="3">
    <name type="scientific">Micromonas pusilla (strain CCMP1545)</name>
    <name type="common">Picoplanktonic green alga</name>
    <dbReference type="NCBI Taxonomy" id="564608"/>
    <lineage>
        <taxon>Eukaryota</taxon>
        <taxon>Viridiplantae</taxon>
        <taxon>Chlorophyta</taxon>
        <taxon>Mamiellophyceae</taxon>
        <taxon>Mamiellales</taxon>
        <taxon>Mamiellaceae</taxon>
        <taxon>Micromonas</taxon>
    </lineage>
</organism>
<protein>
    <submittedName>
        <fullName evidence="2">Predicted protein</fullName>
    </submittedName>
</protein>
<feature type="compositionally biased region" description="Low complexity" evidence="1">
    <location>
        <begin position="332"/>
        <end position="351"/>
    </location>
</feature>
<proteinExistence type="predicted"/>
<dbReference type="KEGG" id="mpp:MICPUCDRAFT_57218"/>
<feature type="compositionally biased region" description="Acidic residues" evidence="1">
    <location>
        <begin position="322"/>
        <end position="331"/>
    </location>
</feature>
<dbReference type="OrthoDB" id="10625473at2759"/>
<evidence type="ECO:0000256" key="1">
    <source>
        <dbReference type="SAM" id="MobiDB-lite"/>
    </source>
</evidence>
<feature type="region of interest" description="Disordered" evidence="1">
    <location>
        <begin position="289"/>
        <end position="407"/>
    </location>
</feature>
<dbReference type="AlphaFoldDB" id="C1MQA6"/>
<keyword evidence="3" id="KW-1185">Reference proteome</keyword>
<dbReference type="Proteomes" id="UP000001876">
    <property type="component" value="Unassembled WGS sequence"/>
</dbReference>
<sequence>MKFKIVTILPCTADEYITYNDTSEYKKLQLETTNSFERTNVTTCKDGVCTQVIVNKPSIDIPRVVKFMMKGREMEFTDTRTWEDRVKKEGRFPLTQTFLQTNNITDRCLSKGTITVEDVEVAEEEEGAGTKAKKAGGAKKAQEKKTKRCSITAEGEVIVRIGPLSNFAEGQVIEHMRAAYGKFPGIVERWREILAEREKTKAAKAAEEEDAISAERLVAEDATVSEDAEDAVMTDALDSTATTATATATTAPAPAPAADHAQPLWTPWWVAVEYSKRAFGALASTYTSAFSSGAHPAPAAPARAAQETQPESARAHKRPREEDAEDVDMLADDASSAEGSQSQSQSQSPDSVLKGDSTSPMEAWSEHTSRIARPGLEEPRSPKSPRTSENLSRSPGKITLPQDEYLF</sequence>
<evidence type="ECO:0000313" key="2">
    <source>
        <dbReference type="EMBL" id="EEH58045.1"/>
    </source>
</evidence>
<feature type="compositionally biased region" description="Polar residues" evidence="1">
    <location>
        <begin position="384"/>
        <end position="393"/>
    </location>
</feature>
<gene>
    <name evidence="2" type="ORF">MICPUCDRAFT_57218</name>
</gene>
<feature type="compositionally biased region" description="Basic and acidic residues" evidence="1">
    <location>
        <begin position="364"/>
        <end position="381"/>
    </location>
</feature>
<accession>C1MQA6</accession>
<dbReference type="EMBL" id="GG663738">
    <property type="protein sequence ID" value="EEH58045.1"/>
    <property type="molecule type" value="Genomic_DNA"/>
</dbReference>
<name>C1MQA6_MICPC</name>